<proteinExistence type="predicted"/>
<protein>
    <recommendedName>
        <fullName evidence="1">HAT C-terminal dimerisation domain-containing protein</fullName>
    </recommendedName>
</protein>
<sequence>MLTSSHPQNKRVIQSVLEDSALDTMYKDKKRRDKLAKARELVTDVNFWEKLDTALSLLSPINKALAQFKNDDSFVSAVFHQFTLLSQNEAYHKELDNSVHQLRFLQQEILGIIANREAEFMTPSMKVGYLFDPNLDTSGLSDEEFDQTVANATAMITAGPEMYEKVSKQISDFAADKNAWSEETKRLYKPYTPLSWRSTRQTTYQLIAPLAKRLFCIPTSSAASERSWSIHGFIHSKRRNRLNATRAKKLVFVYTNHKGVDHVLYDSYPDAPRDDFDDVLSLECPQVTLSQVGAVTTPFFISTQNTADIIAVVTKNGAQIIRWIILLDMKTMPTTVSWSPVLKYHDLELTGYAFNDTFEYYAQWESDYSRQLSGLILGYDYVVVCKTNLAVKCSSCTCDDCLTIA</sequence>
<evidence type="ECO:0000313" key="2">
    <source>
        <dbReference type="EMBL" id="OWZ12562.1"/>
    </source>
</evidence>
<dbReference type="GO" id="GO:0046983">
    <property type="term" value="F:protein dimerization activity"/>
    <property type="evidence" value="ECO:0007669"/>
    <property type="project" value="InterPro"/>
</dbReference>
<reference evidence="3" key="1">
    <citation type="submission" date="2017-03" db="EMBL/GenBank/DDBJ databases">
        <title>Phytopthora megakarya and P. palmivora, two closely related causual agents of cacao black pod achieved similar genome size and gene model numbers by different mechanisms.</title>
        <authorList>
            <person name="Ali S."/>
            <person name="Shao J."/>
            <person name="Larry D.J."/>
            <person name="Kronmiller B."/>
            <person name="Shen D."/>
            <person name="Strem M.D."/>
            <person name="Melnick R.L."/>
            <person name="Guiltinan M.J."/>
            <person name="Tyler B.M."/>
            <person name="Meinhardt L.W."/>
            <person name="Bailey B.A."/>
        </authorList>
    </citation>
    <scope>NUCLEOTIDE SEQUENCE [LARGE SCALE GENOMIC DNA]</scope>
    <source>
        <strain evidence="3">zdho120</strain>
    </source>
</reference>
<evidence type="ECO:0000313" key="3">
    <source>
        <dbReference type="Proteomes" id="UP000198211"/>
    </source>
</evidence>
<keyword evidence="3" id="KW-1185">Reference proteome</keyword>
<dbReference type="AlphaFoldDB" id="A0A225W4R0"/>
<gene>
    <name evidence="2" type="ORF">PHMEG_00014250</name>
</gene>
<dbReference type="OrthoDB" id="167732at2759"/>
<feature type="domain" description="HAT C-terminal dimerisation" evidence="1">
    <location>
        <begin position="184"/>
        <end position="255"/>
    </location>
</feature>
<evidence type="ECO:0000259" key="1">
    <source>
        <dbReference type="Pfam" id="PF05699"/>
    </source>
</evidence>
<dbReference type="EMBL" id="NBNE01001808">
    <property type="protein sequence ID" value="OWZ12562.1"/>
    <property type="molecule type" value="Genomic_DNA"/>
</dbReference>
<dbReference type="Proteomes" id="UP000198211">
    <property type="component" value="Unassembled WGS sequence"/>
</dbReference>
<accession>A0A225W4R0</accession>
<dbReference type="SUPFAM" id="SSF53098">
    <property type="entry name" value="Ribonuclease H-like"/>
    <property type="match status" value="1"/>
</dbReference>
<dbReference type="InterPro" id="IPR008906">
    <property type="entry name" value="HATC_C_dom"/>
</dbReference>
<name>A0A225W4R0_9STRA</name>
<comment type="caution">
    <text evidence="2">The sequence shown here is derived from an EMBL/GenBank/DDBJ whole genome shotgun (WGS) entry which is preliminary data.</text>
</comment>
<organism evidence="2 3">
    <name type="scientific">Phytophthora megakarya</name>
    <dbReference type="NCBI Taxonomy" id="4795"/>
    <lineage>
        <taxon>Eukaryota</taxon>
        <taxon>Sar</taxon>
        <taxon>Stramenopiles</taxon>
        <taxon>Oomycota</taxon>
        <taxon>Peronosporomycetes</taxon>
        <taxon>Peronosporales</taxon>
        <taxon>Peronosporaceae</taxon>
        <taxon>Phytophthora</taxon>
    </lineage>
</organism>
<dbReference type="InterPro" id="IPR012337">
    <property type="entry name" value="RNaseH-like_sf"/>
</dbReference>
<dbReference type="Pfam" id="PF05699">
    <property type="entry name" value="Dimer_Tnp_hAT"/>
    <property type="match status" value="1"/>
</dbReference>